<dbReference type="SUPFAM" id="SSF52833">
    <property type="entry name" value="Thioredoxin-like"/>
    <property type="match status" value="1"/>
</dbReference>
<evidence type="ECO:0000259" key="1">
    <source>
        <dbReference type="Pfam" id="PF00462"/>
    </source>
</evidence>
<feature type="domain" description="Glutaredoxin" evidence="1">
    <location>
        <begin position="3"/>
        <end position="59"/>
    </location>
</feature>
<organism evidence="2">
    <name type="scientific">freshwater metagenome</name>
    <dbReference type="NCBI Taxonomy" id="449393"/>
    <lineage>
        <taxon>unclassified sequences</taxon>
        <taxon>metagenomes</taxon>
        <taxon>ecological metagenomes</taxon>
    </lineage>
</organism>
<dbReference type="CDD" id="cd02976">
    <property type="entry name" value="NrdH"/>
    <property type="match status" value="1"/>
</dbReference>
<dbReference type="Gene3D" id="3.40.30.10">
    <property type="entry name" value="Glutaredoxin"/>
    <property type="match status" value="1"/>
</dbReference>
<dbReference type="InterPro" id="IPR002109">
    <property type="entry name" value="Glutaredoxin"/>
</dbReference>
<dbReference type="InterPro" id="IPR036249">
    <property type="entry name" value="Thioredoxin-like_sf"/>
</dbReference>
<dbReference type="EMBL" id="CAFBMR010000047">
    <property type="protein sequence ID" value="CAB4917233.1"/>
    <property type="molecule type" value="Genomic_DNA"/>
</dbReference>
<gene>
    <name evidence="2" type="ORF">UFOPK3610_01196</name>
</gene>
<dbReference type="InterPro" id="IPR011915">
    <property type="entry name" value="GlrX_actino"/>
</dbReference>
<proteinExistence type="predicted"/>
<sequence>MLTMYSTPWCGYCQRLKAQMGRAGIDFVVVDIEQDPESAAFVASVNGGNEVVPTLRFDDGTTLTNPSIGQVQDKLA</sequence>
<dbReference type="AlphaFoldDB" id="A0A6J7HJD1"/>
<name>A0A6J7HJD1_9ZZZZ</name>
<evidence type="ECO:0000313" key="2">
    <source>
        <dbReference type="EMBL" id="CAB4917233.1"/>
    </source>
</evidence>
<dbReference type="PROSITE" id="PS51354">
    <property type="entry name" value="GLUTAREDOXIN_2"/>
    <property type="match status" value="1"/>
</dbReference>
<accession>A0A6J7HJD1</accession>
<dbReference type="Pfam" id="PF00462">
    <property type="entry name" value="Glutaredoxin"/>
    <property type="match status" value="1"/>
</dbReference>
<protein>
    <submittedName>
        <fullName evidence="2">Unannotated protein</fullName>
    </submittedName>
</protein>
<reference evidence="2" key="1">
    <citation type="submission" date="2020-05" db="EMBL/GenBank/DDBJ databases">
        <authorList>
            <person name="Chiriac C."/>
            <person name="Salcher M."/>
            <person name="Ghai R."/>
            <person name="Kavagutti S V."/>
        </authorList>
    </citation>
    <scope>NUCLEOTIDE SEQUENCE</scope>
</reference>
<dbReference type="NCBIfam" id="TIGR02200">
    <property type="entry name" value="GlrX_actino"/>
    <property type="match status" value="1"/>
</dbReference>